<evidence type="ECO:0000256" key="1">
    <source>
        <dbReference type="ARBA" id="ARBA00004167"/>
    </source>
</evidence>
<dbReference type="Proteomes" id="UP000649617">
    <property type="component" value="Unassembled WGS sequence"/>
</dbReference>
<comment type="caution">
    <text evidence="12">The sequence shown here is derived from an EMBL/GenBank/DDBJ whole genome shotgun (WGS) entry which is preliminary data.</text>
</comment>
<evidence type="ECO:0000256" key="10">
    <source>
        <dbReference type="RuleBase" id="RU003848"/>
    </source>
</evidence>
<dbReference type="GO" id="GO:0015986">
    <property type="term" value="P:proton motive force-driven ATP synthesis"/>
    <property type="evidence" value="ECO:0007669"/>
    <property type="project" value="InterPro"/>
</dbReference>
<evidence type="ECO:0000256" key="8">
    <source>
        <dbReference type="ARBA" id="ARBA00023136"/>
    </source>
</evidence>
<keyword evidence="6" id="KW-1133">Transmembrane helix</keyword>
<evidence type="ECO:0000256" key="3">
    <source>
        <dbReference type="ARBA" id="ARBA00022547"/>
    </source>
</evidence>
<dbReference type="AlphaFoldDB" id="A0A812XZ89"/>
<dbReference type="GO" id="GO:0015078">
    <property type="term" value="F:proton transmembrane transporter activity"/>
    <property type="evidence" value="ECO:0007669"/>
    <property type="project" value="InterPro"/>
</dbReference>
<keyword evidence="8" id="KW-0472">Membrane</keyword>
<dbReference type="GO" id="GO:0045259">
    <property type="term" value="C:proton-transporting ATP synthase complex"/>
    <property type="evidence" value="ECO:0007669"/>
    <property type="project" value="UniProtKB-KW"/>
</dbReference>
<keyword evidence="7 10" id="KW-0406">Ion transport</keyword>
<protein>
    <submittedName>
        <fullName evidence="12">AtpF protein</fullName>
    </submittedName>
</protein>
<evidence type="ECO:0000256" key="9">
    <source>
        <dbReference type="ARBA" id="ARBA00025198"/>
    </source>
</evidence>
<evidence type="ECO:0000256" key="4">
    <source>
        <dbReference type="ARBA" id="ARBA00022692"/>
    </source>
</evidence>
<accession>A0A812XZ89</accession>
<keyword evidence="13" id="KW-1185">Reference proteome</keyword>
<name>A0A812XZ89_SYMPI</name>
<gene>
    <name evidence="12" type="primary">atpF</name>
    <name evidence="12" type="ORF">SPIL2461_LOCUS21983</name>
</gene>
<dbReference type="OrthoDB" id="443491at2759"/>
<evidence type="ECO:0000256" key="2">
    <source>
        <dbReference type="ARBA" id="ARBA00022448"/>
    </source>
</evidence>
<dbReference type="Pfam" id="PF00430">
    <property type="entry name" value="ATP-synt_B"/>
    <property type="match status" value="1"/>
</dbReference>
<keyword evidence="2 10" id="KW-0813">Transport</keyword>
<dbReference type="EMBL" id="CAJNIZ010046760">
    <property type="protein sequence ID" value="CAE7756159.1"/>
    <property type="molecule type" value="Genomic_DNA"/>
</dbReference>
<evidence type="ECO:0000256" key="7">
    <source>
        <dbReference type="ARBA" id="ARBA00023065"/>
    </source>
</evidence>
<reference evidence="12" key="1">
    <citation type="submission" date="2021-02" db="EMBL/GenBank/DDBJ databases">
        <authorList>
            <person name="Dougan E. K."/>
            <person name="Rhodes N."/>
            <person name="Thang M."/>
            <person name="Chan C."/>
        </authorList>
    </citation>
    <scope>NUCLEOTIDE SEQUENCE</scope>
</reference>
<keyword evidence="4 10" id="KW-0812">Transmembrane</keyword>
<comment type="subcellular location">
    <subcellularLocation>
        <location evidence="1">Membrane</location>
        <topology evidence="1">Single-pass membrane protein</topology>
    </subcellularLocation>
</comment>
<keyword evidence="3 10" id="KW-0138">CF(0)</keyword>
<feature type="coiled-coil region" evidence="11">
    <location>
        <begin position="12"/>
        <end position="46"/>
    </location>
</feature>
<evidence type="ECO:0000256" key="5">
    <source>
        <dbReference type="ARBA" id="ARBA00022781"/>
    </source>
</evidence>
<dbReference type="InterPro" id="IPR002146">
    <property type="entry name" value="ATP_synth_b/b'su_bac/chlpt"/>
</dbReference>
<evidence type="ECO:0000313" key="13">
    <source>
        <dbReference type="Proteomes" id="UP000649617"/>
    </source>
</evidence>
<evidence type="ECO:0000313" key="12">
    <source>
        <dbReference type="EMBL" id="CAE7756159.1"/>
    </source>
</evidence>
<evidence type="ECO:0000256" key="6">
    <source>
        <dbReference type="ARBA" id="ARBA00022989"/>
    </source>
</evidence>
<comment type="similarity">
    <text evidence="10">Belongs to the ATPase B chain family.</text>
</comment>
<keyword evidence="5 10" id="KW-0375">Hydrogen ion transport</keyword>
<keyword evidence="11" id="KW-0175">Coiled coil</keyword>
<evidence type="ECO:0000256" key="11">
    <source>
        <dbReference type="SAM" id="Coils"/>
    </source>
</evidence>
<organism evidence="12 13">
    <name type="scientific">Symbiodinium pilosum</name>
    <name type="common">Dinoflagellate</name>
    <dbReference type="NCBI Taxonomy" id="2952"/>
    <lineage>
        <taxon>Eukaryota</taxon>
        <taxon>Sar</taxon>
        <taxon>Alveolata</taxon>
        <taxon>Dinophyceae</taxon>
        <taxon>Suessiales</taxon>
        <taxon>Symbiodiniaceae</taxon>
        <taxon>Symbiodinium</taxon>
    </lineage>
</organism>
<proteinExistence type="inferred from homology"/>
<comment type="function">
    <text evidence="9">F(1)F(0) ATP synthase produces ATP from ADP in the presence of a proton or sodium gradient. F-type ATPases consist of two structural domains, F(1) containing the extramembraneous catalytic core and F(0) containing the membrane proton channel, linked together by a central stalk and a peripheral stalk. During catalysis, ATP synthesis in the catalytic domain of F(1) is coupled via a rotary mechanism of the central stalk subunits to proton translocation.</text>
</comment>
<sequence length="123" mass="13505">MAAREKEIHSDIEDAIAKYNEASARLAEAKKAQAQAMQVVQEINANVAKDIAEFQNTIRSSAEASMAQMERSAQASLKDMEKSAAERLESYISQEAVERGLIELQTLNQAQKSKFMDAAIASL</sequence>